<feature type="transmembrane region" description="Helical" evidence="1">
    <location>
        <begin position="90"/>
        <end position="108"/>
    </location>
</feature>
<dbReference type="VEuPathDB" id="VectorBase:GBRI006379"/>
<dbReference type="EnsemblMetazoa" id="GBRI006379-RA">
    <property type="protein sequence ID" value="GBRI006379-PA"/>
    <property type="gene ID" value="GBRI006379"/>
</dbReference>
<proteinExistence type="predicted"/>
<keyword evidence="3" id="KW-1185">Reference proteome</keyword>
<keyword evidence="1" id="KW-0472">Membrane</keyword>
<sequence>MRRLIEQPSDKNFACDIRTGTLQFYLLSMLLVVGSFSVCFSWFSSANDHHRDYHHCDHPYFNSNLIWIPGYRTVFARPSYIYTKGWPDDWLASLLACWLAGWLAGWLVEAIETRKYFSNCEN</sequence>
<reference evidence="3" key="1">
    <citation type="submission" date="2014-03" db="EMBL/GenBank/DDBJ databases">
        <authorList>
            <person name="Aksoy S."/>
            <person name="Warren W."/>
            <person name="Wilson R.K."/>
        </authorList>
    </citation>
    <scope>NUCLEOTIDE SEQUENCE [LARGE SCALE GENOMIC DNA]</scope>
    <source>
        <strain evidence="3">IAEA</strain>
    </source>
</reference>
<dbReference type="Proteomes" id="UP000091820">
    <property type="component" value="Unassembled WGS sequence"/>
</dbReference>
<evidence type="ECO:0000256" key="1">
    <source>
        <dbReference type="SAM" id="Phobius"/>
    </source>
</evidence>
<evidence type="ECO:0000313" key="2">
    <source>
        <dbReference type="EnsemblMetazoa" id="GBRI006379-PA"/>
    </source>
</evidence>
<protein>
    <submittedName>
        <fullName evidence="2">Uncharacterized protein</fullName>
    </submittedName>
</protein>
<dbReference type="AlphaFoldDB" id="A0A1A9W4U7"/>
<keyword evidence="1" id="KW-1133">Transmembrane helix</keyword>
<keyword evidence="1" id="KW-0812">Transmembrane</keyword>
<accession>A0A1A9W4U7</accession>
<organism evidence="2 3">
    <name type="scientific">Glossina brevipalpis</name>
    <dbReference type="NCBI Taxonomy" id="37001"/>
    <lineage>
        <taxon>Eukaryota</taxon>
        <taxon>Metazoa</taxon>
        <taxon>Ecdysozoa</taxon>
        <taxon>Arthropoda</taxon>
        <taxon>Hexapoda</taxon>
        <taxon>Insecta</taxon>
        <taxon>Pterygota</taxon>
        <taxon>Neoptera</taxon>
        <taxon>Endopterygota</taxon>
        <taxon>Diptera</taxon>
        <taxon>Brachycera</taxon>
        <taxon>Muscomorpha</taxon>
        <taxon>Hippoboscoidea</taxon>
        <taxon>Glossinidae</taxon>
        <taxon>Glossina</taxon>
    </lineage>
</organism>
<name>A0A1A9W4U7_9MUSC</name>
<reference evidence="2" key="2">
    <citation type="submission" date="2020-05" db="UniProtKB">
        <authorList>
            <consortium name="EnsemblMetazoa"/>
        </authorList>
    </citation>
    <scope>IDENTIFICATION</scope>
    <source>
        <strain evidence="2">IAEA</strain>
    </source>
</reference>
<evidence type="ECO:0000313" key="3">
    <source>
        <dbReference type="Proteomes" id="UP000091820"/>
    </source>
</evidence>
<feature type="transmembrane region" description="Helical" evidence="1">
    <location>
        <begin position="21"/>
        <end position="43"/>
    </location>
</feature>